<dbReference type="Pfam" id="PF04055">
    <property type="entry name" value="Radical_SAM"/>
    <property type="match status" value="1"/>
</dbReference>
<dbReference type="OrthoDB" id="9808591at2"/>
<name>A0A1G6ILT7_9FIRM</name>
<evidence type="ECO:0000313" key="8">
    <source>
        <dbReference type="Proteomes" id="UP000198943"/>
    </source>
</evidence>
<dbReference type="UniPathway" id="UPA00782"/>
<accession>A0A1G6ILT7</accession>
<organism evidence="7 8">
    <name type="scientific">Succiniclasticum ruminis</name>
    <dbReference type="NCBI Taxonomy" id="40841"/>
    <lineage>
        <taxon>Bacteria</taxon>
        <taxon>Bacillati</taxon>
        <taxon>Bacillota</taxon>
        <taxon>Negativicutes</taxon>
        <taxon>Acidaminococcales</taxon>
        <taxon>Acidaminococcaceae</taxon>
        <taxon>Succiniclasticum</taxon>
    </lineage>
</organism>
<dbReference type="NCBIfam" id="TIGR04085">
    <property type="entry name" value="rSAM_more_4Fe4S"/>
    <property type="match status" value="1"/>
</dbReference>
<feature type="domain" description="Radical SAM core" evidence="6">
    <location>
        <begin position="89"/>
        <end position="308"/>
    </location>
</feature>
<dbReference type="Gene3D" id="3.20.20.70">
    <property type="entry name" value="Aldolase class I"/>
    <property type="match status" value="1"/>
</dbReference>
<gene>
    <name evidence="7" type="ORF">SAMN04487864_102141</name>
</gene>
<keyword evidence="4" id="KW-0408">Iron</keyword>
<evidence type="ECO:0000256" key="5">
    <source>
        <dbReference type="ARBA" id="ARBA00023014"/>
    </source>
</evidence>
<evidence type="ECO:0000256" key="3">
    <source>
        <dbReference type="ARBA" id="ARBA00022723"/>
    </source>
</evidence>
<dbReference type="PANTHER" id="PTHR43273">
    <property type="entry name" value="ANAEROBIC SULFATASE-MATURATING ENZYME HOMOLOG ASLB-RELATED"/>
    <property type="match status" value="1"/>
</dbReference>
<dbReference type="GO" id="GO:0046872">
    <property type="term" value="F:metal ion binding"/>
    <property type="evidence" value="ECO:0007669"/>
    <property type="project" value="UniProtKB-KW"/>
</dbReference>
<dbReference type="AlphaFoldDB" id="A0A1G6ILT7"/>
<dbReference type="GO" id="GO:0016491">
    <property type="term" value="F:oxidoreductase activity"/>
    <property type="evidence" value="ECO:0007669"/>
    <property type="project" value="InterPro"/>
</dbReference>
<dbReference type="GO" id="GO:0051536">
    <property type="term" value="F:iron-sulfur cluster binding"/>
    <property type="evidence" value="ECO:0007669"/>
    <property type="project" value="UniProtKB-KW"/>
</dbReference>
<comment type="cofactor">
    <cofactor evidence="1">
        <name>[4Fe-4S] cluster</name>
        <dbReference type="ChEBI" id="CHEBI:49883"/>
    </cofactor>
</comment>
<dbReference type="SFLD" id="SFLDG01386">
    <property type="entry name" value="main_SPASM_domain-containing"/>
    <property type="match status" value="1"/>
</dbReference>
<keyword evidence="5" id="KW-0411">Iron-sulfur</keyword>
<sequence length="540" mass="61175">MRLSTYEIILPLVGTDEKPIEGYTLLTNGLYGAVDVVPKEDADKLQAGDFAGLPAALRERLMLRGHITRKDEAGELADLKLLSRIFKTIQGRSGVGLVIMPTYDCNFRCPYCFEQHRLKKGQDWLDNTMSDEMIETVFDALKDYRARGYMVNGCSFYGGEPFLAKNLGVVKKIADKCREMDLSMGAITNGYDLETYLDFIEEYKLRSLQVTVDGTAELNDRRRLHKDGLPTYDRILRNVELALQRGVRVNLRVNVGKENLHGMKDLIDDLKARGFIAKEEERAKEEEELRKTDPQAKTKRGQFSYYFKATTDDAHPEKNISEQDTIDEMMKIGFTAEEAVARQSQYNMIWNRMKNLFKKEGYPDFSPAYCGAEMGMLVVDPFGKVFSCWDVVGKDDQATGYIQPGMSRFLWNFNKAKWRTRTVDLIPACQSCPYAFICRGGCASRSSNAYDDYFREFCGEIREIFAFTASRLAGQEWEKRRAAAAAGEASMDACAGELTLSLAGPASRFTEAERAKIMETNSQKEMFDIVKGAAFFPEPE</sequence>
<keyword evidence="8" id="KW-1185">Reference proteome</keyword>
<keyword evidence="3" id="KW-0479">Metal-binding</keyword>
<evidence type="ECO:0000313" key="7">
    <source>
        <dbReference type="EMBL" id="SDC07447.1"/>
    </source>
</evidence>
<dbReference type="Proteomes" id="UP000198943">
    <property type="component" value="Unassembled WGS sequence"/>
</dbReference>
<dbReference type="SFLD" id="SFLDG01384">
    <property type="entry name" value="thioether_bond_formation_requi"/>
    <property type="match status" value="1"/>
</dbReference>
<dbReference type="InterPro" id="IPR013785">
    <property type="entry name" value="Aldolase_TIM"/>
</dbReference>
<dbReference type="PANTHER" id="PTHR43273:SF8">
    <property type="entry name" value="RADICAL SAM DOMAIN PROTEIN"/>
    <property type="match status" value="1"/>
</dbReference>
<dbReference type="CDD" id="cd01335">
    <property type="entry name" value="Radical_SAM"/>
    <property type="match status" value="1"/>
</dbReference>
<dbReference type="SUPFAM" id="SSF102114">
    <property type="entry name" value="Radical SAM enzymes"/>
    <property type="match status" value="1"/>
</dbReference>
<evidence type="ECO:0000259" key="6">
    <source>
        <dbReference type="PROSITE" id="PS51918"/>
    </source>
</evidence>
<dbReference type="InterPro" id="IPR023867">
    <property type="entry name" value="Sulphatase_maturase_rSAM"/>
</dbReference>
<dbReference type="RefSeq" id="WP_093729313.1">
    <property type="nucleotide sequence ID" value="NZ_FMYW01000002.1"/>
</dbReference>
<evidence type="ECO:0000256" key="2">
    <source>
        <dbReference type="ARBA" id="ARBA00022691"/>
    </source>
</evidence>
<dbReference type="EMBL" id="FMYW01000002">
    <property type="protein sequence ID" value="SDC07447.1"/>
    <property type="molecule type" value="Genomic_DNA"/>
</dbReference>
<protein>
    <submittedName>
        <fullName evidence="7">Radical SAM additional 4Fe4S-binding SPASM domain-containing protein</fullName>
    </submittedName>
</protein>
<dbReference type="InterPro" id="IPR023885">
    <property type="entry name" value="4Fe4S-binding_SPASM_dom"/>
</dbReference>
<dbReference type="SFLD" id="SFLDS00029">
    <property type="entry name" value="Radical_SAM"/>
    <property type="match status" value="1"/>
</dbReference>
<proteinExistence type="predicted"/>
<dbReference type="InterPro" id="IPR058240">
    <property type="entry name" value="rSAM_sf"/>
</dbReference>
<dbReference type="InterPro" id="IPR007197">
    <property type="entry name" value="rSAM"/>
</dbReference>
<dbReference type="PROSITE" id="PS51918">
    <property type="entry name" value="RADICAL_SAM"/>
    <property type="match status" value="1"/>
</dbReference>
<evidence type="ECO:0000256" key="4">
    <source>
        <dbReference type="ARBA" id="ARBA00023004"/>
    </source>
</evidence>
<reference evidence="8" key="1">
    <citation type="submission" date="2016-10" db="EMBL/GenBank/DDBJ databases">
        <authorList>
            <person name="Varghese N."/>
            <person name="Submissions S."/>
        </authorList>
    </citation>
    <scope>NUCLEOTIDE SEQUENCE [LARGE SCALE GENOMIC DNA]</scope>
    <source>
        <strain evidence="8">DSM 11005</strain>
    </source>
</reference>
<keyword evidence="2" id="KW-0949">S-adenosyl-L-methionine</keyword>
<dbReference type="SFLD" id="SFLDG01067">
    <property type="entry name" value="SPASM/twitch_domain_containing"/>
    <property type="match status" value="1"/>
</dbReference>
<evidence type="ECO:0000256" key="1">
    <source>
        <dbReference type="ARBA" id="ARBA00001966"/>
    </source>
</evidence>